<dbReference type="Proteomes" id="UP000243797">
    <property type="component" value="Unassembled WGS sequence"/>
</dbReference>
<name>A0A2K1QQM4_9PEZI</name>
<accession>A0A2K1QQM4</accession>
<dbReference type="SUPFAM" id="SSF54909">
    <property type="entry name" value="Dimeric alpha+beta barrel"/>
    <property type="match status" value="1"/>
</dbReference>
<dbReference type="Pfam" id="PF07876">
    <property type="entry name" value="Dabb"/>
    <property type="match status" value="1"/>
</dbReference>
<dbReference type="InterPro" id="IPR011008">
    <property type="entry name" value="Dimeric_a/b-barrel"/>
</dbReference>
<dbReference type="InterPro" id="IPR013097">
    <property type="entry name" value="Dabb"/>
</dbReference>
<organism evidence="2 3">
    <name type="scientific">Sphaceloma murrayae</name>
    <dbReference type="NCBI Taxonomy" id="2082308"/>
    <lineage>
        <taxon>Eukaryota</taxon>
        <taxon>Fungi</taxon>
        <taxon>Dikarya</taxon>
        <taxon>Ascomycota</taxon>
        <taxon>Pezizomycotina</taxon>
        <taxon>Dothideomycetes</taxon>
        <taxon>Dothideomycetidae</taxon>
        <taxon>Myriangiales</taxon>
        <taxon>Elsinoaceae</taxon>
        <taxon>Sphaceloma</taxon>
    </lineage>
</organism>
<keyword evidence="3" id="KW-1185">Reference proteome</keyword>
<evidence type="ECO:0000313" key="3">
    <source>
        <dbReference type="Proteomes" id="UP000243797"/>
    </source>
</evidence>
<dbReference type="SMART" id="SM00886">
    <property type="entry name" value="Dabb"/>
    <property type="match status" value="1"/>
</dbReference>
<dbReference type="PROSITE" id="PS51502">
    <property type="entry name" value="S_R_A_B_BARREL"/>
    <property type="match status" value="1"/>
</dbReference>
<feature type="domain" description="Stress-response A/B barrel" evidence="1">
    <location>
        <begin position="6"/>
        <end position="102"/>
    </location>
</feature>
<dbReference type="Gene3D" id="3.30.70.100">
    <property type="match status" value="1"/>
</dbReference>
<evidence type="ECO:0000313" key="2">
    <source>
        <dbReference type="EMBL" id="PNS17342.1"/>
    </source>
</evidence>
<comment type="caution">
    <text evidence="2">The sequence shown here is derived from an EMBL/GenBank/DDBJ whole genome shotgun (WGS) entry which is preliminary data.</text>
</comment>
<evidence type="ECO:0000259" key="1">
    <source>
        <dbReference type="PROSITE" id="PS51502"/>
    </source>
</evidence>
<proteinExistence type="predicted"/>
<gene>
    <name evidence="2" type="ORF">CAC42_7025</name>
</gene>
<dbReference type="OrthoDB" id="3830014at2759"/>
<dbReference type="AlphaFoldDB" id="A0A2K1QQM4"/>
<protein>
    <recommendedName>
        <fullName evidence="1">Stress-response A/B barrel domain-containing protein</fullName>
    </recommendedName>
</protein>
<dbReference type="EMBL" id="NKHZ01000051">
    <property type="protein sequence ID" value="PNS17342.1"/>
    <property type="molecule type" value="Genomic_DNA"/>
</dbReference>
<dbReference type="InParanoid" id="A0A2K1QQM4"/>
<reference evidence="2 3" key="1">
    <citation type="submission" date="2017-06" db="EMBL/GenBank/DDBJ databases">
        <title>Draft genome sequence of a variant of Elsinoe murrayae.</title>
        <authorList>
            <person name="Cheng Q."/>
        </authorList>
    </citation>
    <scope>NUCLEOTIDE SEQUENCE [LARGE SCALE GENOMIC DNA]</scope>
    <source>
        <strain evidence="2 3">CQ-2017a</strain>
    </source>
</reference>
<sequence length="106" mass="12097">MSSQQVERVTLFKIADVKAQEEILSKYKAIKANALKDGKTYIVSVKAGHTESDNRNQGFTIVANTTFASQEDFEYYDKYCEAHKALREFAKTVHQGSMMVYYRSVV</sequence>